<dbReference type="InterPro" id="IPR003593">
    <property type="entry name" value="AAA+_ATPase"/>
</dbReference>
<comment type="similarity">
    <text evidence="1">Belongs to the ABC transporter superfamily.</text>
</comment>
<evidence type="ECO:0000256" key="3">
    <source>
        <dbReference type="ARBA" id="ARBA00022741"/>
    </source>
</evidence>
<gene>
    <name evidence="6" type="ORF">MuYL_1351</name>
</gene>
<dbReference type="PANTHER" id="PTHR43335">
    <property type="entry name" value="ABC TRANSPORTER, ATP-BINDING PROTEIN"/>
    <property type="match status" value="1"/>
</dbReference>
<reference evidence="6 7" key="1">
    <citation type="submission" date="2017-08" db="EMBL/GenBank/DDBJ databases">
        <title>Complete genome sequence of Mucilaginibacter sp. strain BJC16-A31.</title>
        <authorList>
            <consortium name="Henan University of Science and Technology"/>
            <person name="You X."/>
        </authorList>
    </citation>
    <scope>NUCLEOTIDE SEQUENCE [LARGE SCALE GENOMIC DNA]</scope>
    <source>
        <strain evidence="6 7">BJC16-A31</strain>
    </source>
</reference>
<evidence type="ECO:0000256" key="2">
    <source>
        <dbReference type="ARBA" id="ARBA00022448"/>
    </source>
</evidence>
<name>A0A223NTM8_9SPHI</name>
<dbReference type="Pfam" id="PF00005">
    <property type="entry name" value="ABC_tran"/>
    <property type="match status" value="1"/>
</dbReference>
<evidence type="ECO:0000256" key="4">
    <source>
        <dbReference type="ARBA" id="ARBA00022840"/>
    </source>
</evidence>
<keyword evidence="3" id="KW-0547">Nucleotide-binding</keyword>
<keyword evidence="7" id="KW-1185">Reference proteome</keyword>
<dbReference type="KEGG" id="muc:MuYL_1351"/>
<dbReference type="RefSeq" id="WP_094569732.1">
    <property type="nucleotide sequence ID" value="NZ_CP022743.1"/>
</dbReference>
<accession>A0A223NTM8</accession>
<dbReference type="EMBL" id="CP022743">
    <property type="protein sequence ID" value="ASU33249.1"/>
    <property type="molecule type" value="Genomic_DNA"/>
</dbReference>
<dbReference type="Proteomes" id="UP000215002">
    <property type="component" value="Chromosome"/>
</dbReference>
<dbReference type="SMART" id="SM00382">
    <property type="entry name" value="AAA"/>
    <property type="match status" value="1"/>
</dbReference>
<dbReference type="AlphaFoldDB" id="A0A223NTM8"/>
<dbReference type="OrthoDB" id="9785229at2"/>
<evidence type="ECO:0000313" key="7">
    <source>
        <dbReference type="Proteomes" id="UP000215002"/>
    </source>
</evidence>
<proteinExistence type="inferred from homology"/>
<evidence type="ECO:0000313" key="6">
    <source>
        <dbReference type="EMBL" id="ASU33249.1"/>
    </source>
</evidence>
<evidence type="ECO:0000256" key="1">
    <source>
        <dbReference type="ARBA" id="ARBA00005417"/>
    </source>
</evidence>
<dbReference type="SUPFAM" id="SSF52540">
    <property type="entry name" value="P-loop containing nucleoside triphosphate hydrolases"/>
    <property type="match status" value="1"/>
</dbReference>
<dbReference type="PANTHER" id="PTHR43335:SF4">
    <property type="entry name" value="ABC TRANSPORTER, ATP-BINDING PROTEIN"/>
    <property type="match status" value="1"/>
</dbReference>
<sequence>MSIVVEALTKVYGAQRALDGISFTAQPGVLGFLGPNGAGKSTTMKILTGFIPQTTGTASVCGFDVETQAIEVKRNIGYLPESNPLYLDMYVKESMAFIAGIHQMKSPQKRIADIIEQTGLGPEQHKKVGQLSKGYRQRVGLAQAIIHDPAVLILDEPTSGLDPNQLIGIRQLILDLGKTKTVILSTHIMQEVEAVCSQVIIINKGKIVANDSLEGLRNKNKRKTLEHIFIELTNV</sequence>
<dbReference type="Gene3D" id="3.40.50.300">
    <property type="entry name" value="P-loop containing nucleotide triphosphate hydrolases"/>
    <property type="match status" value="1"/>
</dbReference>
<dbReference type="InterPro" id="IPR003439">
    <property type="entry name" value="ABC_transporter-like_ATP-bd"/>
</dbReference>
<keyword evidence="2" id="KW-0813">Transport</keyword>
<organism evidence="6 7">
    <name type="scientific">Mucilaginibacter xinganensis</name>
    <dbReference type="NCBI Taxonomy" id="1234841"/>
    <lineage>
        <taxon>Bacteria</taxon>
        <taxon>Pseudomonadati</taxon>
        <taxon>Bacteroidota</taxon>
        <taxon>Sphingobacteriia</taxon>
        <taxon>Sphingobacteriales</taxon>
        <taxon>Sphingobacteriaceae</taxon>
        <taxon>Mucilaginibacter</taxon>
    </lineage>
</organism>
<feature type="domain" description="ABC transporter" evidence="5">
    <location>
        <begin position="3"/>
        <end position="229"/>
    </location>
</feature>
<dbReference type="InterPro" id="IPR027417">
    <property type="entry name" value="P-loop_NTPase"/>
</dbReference>
<dbReference type="GO" id="GO:0016887">
    <property type="term" value="F:ATP hydrolysis activity"/>
    <property type="evidence" value="ECO:0007669"/>
    <property type="project" value="InterPro"/>
</dbReference>
<dbReference type="PROSITE" id="PS50893">
    <property type="entry name" value="ABC_TRANSPORTER_2"/>
    <property type="match status" value="1"/>
</dbReference>
<keyword evidence="4 6" id="KW-0067">ATP-binding</keyword>
<dbReference type="GO" id="GO:0005524">
    <property type="term" value="F:ATP binding"/>
    <property type="evidence" value="ECO:0007669"/>
    <property type="project" value="UniProtKB-KW"/>
</dbReference>
<protein>
    <submittedName>
        <fullName evidence="6">Multidrug ABC transporter ATP-binding protein</fullName>
    </submittedName>
</protein>
<evidence type="ECO:0000259" key="5">
    <source>
        <dbReference type="PROSITE" id="PS50893"/>
    </source>
</evidence>